<gene>
    <name evidence="1" type="ORF">LCGC14_0316410</name>
</gene>
<reference evidence="1" key="1">
    <citation type="journal article" date="2015" name="Nature">
        <title>Complex archaea that bridge the gap between prokaryotes and eukaryotes.</title>
        <authorList>
            <person name="Spang A."/>
            <person name="Saw J.H."/>
            <person name="Jorgensen S.L."/>
            <person name="Zaremba-Niedzwiedzka K."/>
            <person name="Martijn J."/>
            <person name="Lind A.E."/>
            <person name="van Eijk R."/>
            <person name="Schleper C."/>
            <person name="Guy L."/>
            <person name="Ettema T.J."/>
        </authorList>
    </citation>
    <scope>NUCLEOTIDE SEQUENCE</scope>
</reference>
<evidence type="ECO:0000313" key="1">
    <source>
        <dbReference type="EMBL" id="KKN81729.1"/>
    </source>
</evidence>
<organism evidence="1">
    <name type="scientific">marine sediment metagenome</name>
    <dbReference type="NCBI Taxonomy" id="412755"/>
    <lineage>
        <taxon>unclassified sequences</taxon>
        <taxon>metagenomes</taxon>
        <taxon>ecological metagenomes</taxon>
    </lineage>
</organism>
<dbReference type="EMBL" id="LAZR01000211">
    <property type="protein sequence ID" value="KKN81729.1"/>
    <property type="molecule type" value="Genomic_DNA"/>
</dbReference>
<comment type="caution">
    <text evidence="1">The sequence shown here is derived from an EMBL/GenBank/DDBJ whole genome shotgun (WGS) entry which is preliminary data.</text>
</comment>
<accession>A0A0F9TQU7</accession>
<protein>
    <submittedName>
        <fullName evidence="1">Uncharacterized protein</fullName>
    </submittedName>
</protein>
<dbReference type="AlphaFoldDB" id="A0A0F9TQU7"/>
<proteinExistence type="predicted"/>
<sequence length="90" mass="10174">MDGLLTNKEIRHAGYYLSRVGSPHSNKTELMRLGNSDRLIANASQTKTLKAVAEWLEKQLHEDDQKGFGEWMLIDDNDMLGLKEGKMPGE</sequence>
<name>A0A0F9TQU7_9ZZZZ</name>